<feature type="compositionally biased region" description="Polar residues" evidence="1">
    <location>
        <begin position="229"/>
        <end position="238"/>
    </location>
</feature>
<feature type="region of interest" description="Disordered" evidence="1">
    <location>
        <begin position="166"/>
        <end position="265"/>
    </location>
</feature>
<feature type="region of interest" description="Disordered" evidence="1">
    <location>
        <begin position="279"/>
        <end position="340"/>
    </location>
</feature>
<feature type="compositionally biased region" description="Low complexity" evidence="1">
    <location>
        <begin position="201"/>
        <end position="211"/>
    </location>
</feature>
<evidence type="ECO:0000313" key="2">
    <source>
        <dbReference type="EMBL" id="ETW04401.1"/>
    </source>
</evidence>
<feature type="region of interest" description="Disordered" evidence="1">
    <location>
        <begin position="1"/>
        <end position="22"/>
    </location>
</feature>
<evidence type="ECO:0000256" key="1">
    <source>
        <dbReference type="SAM" id="MobiDB-lite"/>
    </source>
</evidence>
<dbReference type="OrthoDB" id="73768at2759"/>
<feature type="compositionally biased region" description="Pro residues" evidence="1">
    <location>
        <begin position="243"/>
        <end position="258"/>
    </location>
</feature>
<gene>
    <name evidence="2" type="ORF">H310_04683</name>
</gene>
<dbReference type="RefSeq" id="XP_008867357.1">
    <property type="nucleotide sequence ID" value="XM_008869135.1"/>
</dbReference>
<dbReference type="VEuPathDB" id="FungiDB:H310_04683"/>
<dbReference type="GeneID" id="20081733"/>
<proteinExistence type="predicted"/>
<dbReference type="AlphaFoldDB" id="A0A024UDF1"/>
<feature type="compositionally biased region" description="Polar residues" evidence="1">
    <location>
        <begin position="170"/>
        <end position="190"/>
    </location>
</feature>
<organism evidence="2">
    <name type="scientific">Aphanomyces invadans</name>
    <dbReference type="NCBI Taxonomy" id="157072"/>
    <lineage>
        <taxon>Eukaryota</taxon>
        <taxon>Sar</taxon>
        <taxon>Stramenopiles</taxon>
        <taxon>Oomycota</taxon>
        <taxon>Saprolegniomycetes</taxon>
        <taxon>Saprolegniales</taxon>
        <taxon>Verrucalvaceae</taxon>
        <taxon>Aphanomyces</taxon>
    </lineage>
</organism>
<feature type="compositionally biased region" description="Polar residues" evidence="1">
    <location>
        <begin position="300"/>
        <end position="313"/>
    </location>
</feature>
<dbReference type="EMBL" id="KI913958">
    <property type="protein sequence ID" value="ETW04401.1"/>
    <property type="molecule type" value="Genomic_DNA"/>
</dbReference>
<feature type="compositionally biased region" description="Acidic residues" evidence="1">
    <location>
        <begin position="473"/>
        <end position="484"/>
    </location>
</feature>
<name>A0A024UDF1_9STRA</name>
<accession>A0A024UDF1</accession>
<protein>
    <submittedName>
        <fullName evidence="2">Uncharacterized protein</fullName>
    </submittedName>
</protein>
<reference evidence="2" key="1">
    <citation type="submission" date="2013-12" db="EMBL/GenBank/DDBJ databases">
        <title>The Genome Sequence of Aphanomyces invadans NJM9701.</title>
        <authorList>
            <consortium name="The Broad Institute Genomics Platform"/>
            <person name="Russ C."/>
            <person name="Tyler B."/>
            <person name="van West P."/>
            <person name="Dieguez-Uribeondo J."/>
            <person name="Young S.K."/>
            <person name="Zeng Q."/>
            <person name="Gargeya S."/>
            <person name="Fitzgerald M."/>
            <person name="Abouelleil A."/>
            <person name="Alvarado L."/>
            <person name="Chapman S.B."/>
            <person name="Gainer-Dewar J."/>
            <person name="Goldberg J."/>
            <person name="Griggs A."/>
            <person name="Gujja S."/>
            <person name="Hansen M."/>
            <person name="Howarth C."/>
            <person name="Imamovic A."/>
            <person name="Ireland A."/>
            <person name="Larimer J."/>
            <person name="McCowan C."/>
            <person name="Murphy C."/>
            <person name="Pearson M."/>
            <person name="Poon T.W."/>
            <person name="Priest M."/>
            <person name="Roberts A."/>
            <person name="Saif S."/>
            <person name="Shea T."/>
            <person name="Sykes S."/>
            <person name="Wortman J."/>
            <person name="Nusbaum C."/>
            <person name="Birren B."/>
        </authorList>
    </citation>
    <scope>NUCLEOTIDE SEQUENCE [LARGE SCALE GENOMIC DNA]</scope>
    <source>
        <strain evidence="2">NJM9701</strain>
    </source>
</reference>
<feature type="region of interest" description="Disordered" evidence="1">
    <location>
        <begin position="114"/>
        <end position="138"/>
    </location>
</feature>
<sequence length="494" mass="53186">MSTISIHSVPVPATPCSSPSYDSTAENPLHYNIAQQLHLLSPTASRSSSLRGFPRDCNKSTSTVVATSQDASSVSTTASLDDDFDDPTGGFEIDVDTPVSMCMRWQDLIHVNSANAGATKTPPNSPVDTTDDDDSSPTEFVHTYARANAMSLRVNPNNGLLGFRRATRRGSFSSPQEGSLGQTLADSSYTLPPKTVLHPNASSSSRAATSSKPTKPPTLLREIDVLQLQPKTSRRLSSATSLPSPPKPIPLPFPPKSAPPSTSTASKLCAITNSRMRSSLSAISPPGASYLPENNPKAMMSNSDRPTRSSKSVRSILKVSPIPKSEAPPPEPPNTTTDLADGEEELDESIFSSLRNVDLVSSRAPESARTRELKQKATVNKNVVAFLGGYKGQNSASHRIKVTGDILSRAKSIRKRAAEGQLSRKLHDARMRIPEEFQRSMDADLPRKGHRKRIRFPDDVDQLEIIYVFDVEDSDDEGNDDGAGEVDSVAAAVV</sequence>
<feature type="region of interest" description="Disordered" evidence="1">
    <location>
        <begin position="473"/>
        <end position="494"/>
    </location>
</feature>